<dbReference type="InterPro" id="IPR005628">
    <property type="entry name" value="GspK"/>
</dbReference>
<dbReference type="Pfam" id="PF21687">
    <property type="entry name" value="T2SSK_1st"/>
    <property type="match status" value="1"/>
</dbReference>
<reference evidence="14 15" key="1">
    <citation type="submission" date="2020-08" db="EMBL/GenBank/DDBJ databases">
        <title>Genomic Encyclopedia of Type Strains, Phase IV (KMG-IV): sequencing the most valuable type-strain genomes for metagenomic binning, comparative biology and taxonomic classification.</title>
        <authorList>
            <person name="Goeker M."/>
        </authorList>
    </citation>
    <scope>NUCLEOTIDE SEQUENCE [LARGE SCALE GENOMIC DNA]</scope>
    <source>
        <strain evidence="14 15">DSM 22359</strain>
    </source>
</reference>
<keyword evidence="15" id="KW-1185">Reference proteome</keyword>
<feature type="transmembrane region" description="Helical" evidence="11">
    <location>
        <begin position="12"/>
        <end position="31"/>
    </location>
</feature>
<evidence type="ECO:0000313" key="14">
    <source>
        <dbReference type="EMBL" id="MBB5320496.1"/>
    </source>
</evidence>
<evidence type="ECO:0000259" key="13">
    <source>
        <dbReference type="Pfam" id="PF21687"/>
    </source>
</evidence>
<dbReference type="Proteomes" id="UP000591735">
    <property type="component" value="Unassembled WGS sequence"/>
</dbReference>
<dbReference type="InterPro" id="IPR049179">
    <property type="entry name" value="T2SSK_SAM-like_2nd"/>
</dbReference>
<dbReference type="Pfam" id="PF03934">
    <property type="entry name" value="T2SSK"/>
    <property type="match status" value="1"/>
</dbReference>
<dbReference type="EMBL" id="JACHFE010000002">
    <property type="protein sequence ID" value="MBB5320496.1"/>
    <property type="molecule type" value="Genomic_DNA"/>
</dbReference>
<organism evidence="14 15">
    <name type="scientific">Marinobacter oulmenensis</name>
    <dbReference type="NCBI Taxonomy" id="643747"/>
    <lineage>
        <taxon>Bacteria</taxon>
        <taxon>Pseudomonadati</taxon>
        <taxon>Pseudomonadota</taxon>
        <taxon>Gammaproteobacteria</taxon>
        <taxon>Pseudomonadales</taxon>
        <taxon>Marinobacteraceae</taxon>
        <taxon>Marinobacter</taxon>
    </lineage>
</organism>
<keyword evidence="9 10" id="KW-0472">Membrane</keyword>
<evidence type="ECO:0000256" key="10">
    <source>
        <dbReference type="PIRNR" id="PIRNR002786"/>
    </source>
</evidence>
<evidence type="ECO:0000256" key="9">
    <source>
        <dbReference type="ARBA" id="ARBA00023136"/>
    </source>
</evidence>
<dbReference type="InterPro" id="IPR038072">
    <property type="entry name" value="GspK_central_sf"/>
</dbReference>
<evidence type="ECO:0000256" key="8">
    <source>
        <dbReference type="ARBA" id="ARBA00022989"/>
    </source>
</evidence>
<evidence type="ECO:0000256" key="6">
    <source>
        <dbReference type="ARBA" id="ARBA00022692"/>
    </source>
</evidence>
<evidence type="ECO:0000256" key="11">
    <source>
        <dbReference type="SAM" id="Phobius"/>
    </source>
</evidence>
<evidence type="ECO:0000256" key="5">
    <source>
        <dbReference type="ARBA" id="ARBA00022519"/>
    </source>
</evidence>
<sequence>MPGRYGKQRGVALIMVLLAMALVVVLATGMISQQSLRVFRASHYLAQQQGYTIATGAETFARSLLYRDYQDDQEAGSLVDSPDEFWARYALILPMDIDGLVEIQIEDLGGRINLNDLVGPTGQVNERVREQLQRLFRIQDITTVSVDALIDWIDADGDMTGAGGGEDSSYRTLDPPYLSANQPFVSVSELRLMPGMTEQAYHSLRPNVSALPRGGAGINVNMAPLPVLQSLAEELTERQALLLVEHREQQVYNSVSDFLAQPLVEGIGLARQGLTVNSSYFEVVSRITYAGQEVTMVSTVFRNGEGEVQTLHRDISQRRRMTREPYTFSEG</sequence>
<comment type="similarity">
    <text evidence="2 10">Belongs to the GSP K family.</text>
</comment>
<dbReference type="GO" id="GO:0009306">
    <property type="term" value="P:protein secretion"/>
    <property type="evidence" value="ECO:0007669"/>
    <property type="project" value="InterPro"/>
</dbReference>
<evidence type="ECO:0000256" key="4">
    <source>
        <dbReference type="ARBA" id="ARBA00022475"/>
    </source>
</evidence>
<dbReference type="SUPFAM" id="SSF54523">
    <property type="entry name" value="Pili subunits"/>
    <property type="match status" value="1"/>
</dbReference>
<dbReference type="PIRSF" id="PIRSF002786">
    <property type="entry name" value="XcpX"/>
    <property type="match status" value="1"/>
</dbReference>
<proteinExistence type="inferred from homology"/>
<protein>
    <recommendedName>
        <fullName evidence="10">Type II secretion system protein K</fullName>
    </recommendedName>
</protein>
<evidence type="ECO:0000256" key="7">
    <source>
        <dbReference type="ARBA" id="ARBA00022927"/>
    </source>
</evidence>
<accession>A0A840UH62</accession>
<keyword evidence="3 10" id="KW-0813">Transport</keyword>
<feature type="domain" description="T2SS protein K second SAM-like" evidence="12">
    <location>
        <begin position="218"/>
        <end position="277"/>
    </location>
</feature>
<dbReference type="Gene3D" id="1.10.40.60">
    <property type="entry name" value="EpsJ-like"/>
    <property type="match status" value="2"/>
</dbReference>
<dbReference type="InterPro" id="IPR049031">
    <property type="entry name" value="T2SSK_SAM-like_1st"/>
</dbReference>
<keyword evidence="8 11" id="KW-1133">Transmembrane helix</keyword>
<evidence type="ECO:0000313" key="15">
    <source>
        <dbReference type="Proteomes" id="UP000591735"/>
    </source>
</evidence>
<dbReference type="AlphaFoldDB" id="A0A840UH62"/>
<keyword evidence="4 10" id="KW-1003">Cell membrane</keyword>
<dbReference type="InterPro" id="IPR045584">
    <property type="entry name" value="Pilin-like"/>
</dbReference>
<dbReference type="RefSeq" id="WP_183700344.1">
    <property type="nucleotide sequence ID" value="NZ_JACHFE010000002.1"/>
</dbReference>
<keyword evidence="6 11" id="KW-0812">Transmembrane</keyword>
<gene>
    <name evidence="14" type="ORF">HNR38_000968</name>
</gene>
<dbReference type="Gene3D" id="3.30.1300.30">
    <property type="entry name" value="GSPII I/J protein-like"/>
    <property type="match status" value="1"/>
</dbReference>
<dbReference type="GO" id="GO:0005886">
    <property type="term" value="C:plasma membrane"/>
    <property type="evidence" value="ECO:0007669"/>
    <property type="project" value="UniProtKB-SubCell"/>
</dbReference>
<evidence type="ECO:0000256" key="1">
    <source>
        <dbReference type="ARBA" id="ARBA00004533"/>
    </source>
</evidence>
<name>A0A840UH62_9GAMM</name>
<evidence type="ECO:0000256" key="3">
    <source>
        <dbReference type="ARBA" id="ARBA00022448"/>
    </source>
</evidence>
<keyword evidence="5 10" id="KW-0997">Cell inner membrane</keyword>
<dbReference type="NCBIfam" id="NF037980">
    <property type="entry name" value="T2SS_GspK"/>
    <property type="match status" value="1"/>
</dbReference>
<dbReference type="SUPFAM" id="SSF158544">
    <property type="entry name" value="GspK insert domain-like"/>
    <property type="match status" value="1"/>
</dbReference>
<dbReference type="PANTHER" id="PTHR38831:SF1">
    <property type="entry name" value="TYPE II SECRETION SYSTEM PROTEIN K-RELATED"/>
    <property type="match status" value="1"/>
</dbReference>
<evidence type="ECO:0000259" key="12">
    <source>
        <dbReference type="Pfam" id="PF03934"/>
    </source>
</evidence>
<evidence type="ECO:0000256" key="2">
    <source>
        <dbReference type="ARBA" id="ARBA00007246"/>
    </source>
</evidence>
<comment type="caution">
    <text evidence="14">The sequence shown here is derived from an EMBL/GenBank/DDBJ whole genome shotgun (WGS) entry which is preliminary data.</text>
</comment>
<feature type="domain" description="T2SS protein K first SAM-like" evidence="13">
    <location>
        <begin position="110"/>
        <end position="212"/>
    </location>
</feature>
<keyword evidence="7" id="KW-0653">Protein transport</keyword>
<comment type="subcellular location">
    <subcellularLocation>
        <location evidence="1 10">Cell inner membrane</location>
    </subcellularLocation>
</comment>
<dbReference type="PANTHER" id="PTHR38831">
    <property type="entry name" value="TYPE II SECRETION SYSTEM PROTEIN K"/>
    <property type="match status" value="1"/>
</dbReference>